<dbReference type="InterPro" id="IPR015943">
    <property type="entry name" value="WD40/YVTN_repeat-like_dom_sf"/>
</dbReference>
<protein>
    <submittedName>
        <fullName evidence="9">NET1-associated nuclear protein 1</fullName>
    </submittedName>
</protein>
<dbReference type="GO" id="GO:0045943">
    <property type="term" value="P:positive regulation of transcription by RNA polymerase I"/>
    <property type="evidence" value="ECO:0007669"/>
    <property type="project" value="InterPro"/>
</dbReference>
<comment type="caution">
    <text evidence="9">The sequence shown here is derived from an EMBL/GenBank/DDBJ whole genome shotgun (WGS) entry which is preliminary data.</text>
</comment>
<reference evidence="9" key="1">
    <citation type="submission" date="2023-01" db="EMBL/GenBank/DDBJ databases">
        <title>Genome assembly of the deep-sea coral Lophelia pertusa.</title>
        <authorList>
            <person name="Herrera S."/>
            <person name="Cordes E."/>
        </authorList>
    </citation>
    <scope>NUCLEOTIDE SEQUENCE</scope>
    <source>
        <strain evidence="9">USNM1676648</strain>
        <tissue evidence="9">Polyp</tissue>
    </source>
</reference>
<comment type="subcellular location">
    <subcellularLocation>
        <location evidence="1">Nucleus</location>
        <location evidence="1">Nucleolus</location>
    </subcellularLocation>
</comment>
<dbReference type="Pfam" id="PF23869">
    <property type="entry name" value="Beta-prop_WDR75_1st"/>
    <property type="match status" value="1"/>
</dbReference>
<keyword evidence="6" id="KW-0804">Transcription</keyword>
<feature type="repeat" description="WD" evidence="8">
    <location>
        <begin position="59"/>
        <end position="101"/>
    </location>
</feature>
<proteinExistence type="predicted"/>
<keyword evidence="3" id="KW-0698">rRNA processing</keyword>
<dbReference type="GO" id="GO:0032040">
    <property type="term" value="C:small-subunit processome"/>
    <property type="evidence" value="ECO:0007669"/>
    <property type="project" value="InterPro"/>
</dbReference>
<keyword evidence="5" id="KW-0677">Repeat</keyword>
<evidence type="ECO:0000256" key="3">
    <source>
        <dbReference type="ARBA" id="ARBA00022552"/>
    </source>
</evidence>
<evidence type="ECO:0000256" key="2">
    <source>
        <dbReference type="ARBA" id="ARBA00022517"/>
    </source>
</evidence>
<dbReference type="PANTHER" id="PTHR44215:SF1">
    <property type="entry name" value="WD REPEAT-CONTAINING PROTEIN 75"/>
    <property type="match status" value="1"/>
</dbReference>
<evidence type="ECO:0000256" key="1">
    <source>
        <dbReference type="ARBA" id="ARBA00004604"/>
    </source>
</evidence>
<keyword evidence="2" id="KW-0690">Ribosome biogenesis</keyword>
<dbReference type="Proteomes" id="UP001163046">
    <property type="component" value="Unassembled WGS sequence"/>
</dbReference>
<keyword evidence="10" id="KW-1185">Reference proteome</keyword>
<evidence type="ECO:0000313" key="10">
    <source>
        <dbReference type="Proteomes" id="UP001163046"/>
    </source>
</evidence>
<dbReference type="GO" id="GO:2000234">
    <property type="term" value="P:positive regulation of rRNA processing"/>
    <property type="evidence" value="ECO:0007669"/>
    <property type="project" value="TreeGrafter"/>
</dbReference>
<dbReference type="InterPro" id="IPR053826">
    <property type="entry name" value="WDR75"/>
</dbReference>
<dbReference type="SUPFAM" id="SSF50978">
    <property type="entry name" value="WD40 repeat-like"/>
    <property type="match status" value="1"/>
</dbReference>
<evidence type="ECO:0000256" key="8">
    <source>
        <dbReference type="PROSITE-ProRule" id="PRU00221"/>
    </source>
</evidence>
<dbReference type="EMBL" id="MU826826">
    <property type="protein sequence ID" value="KAJ7375350.1"/>
    <property type="molecule type" value="Genomic_DNA"/>
</dbReference>
<organism evidence="9 10">
    <name type="scientific">Desmophyllum pertusum</name>
    <dbReference type="NCBI Taxonomy" id="174260"/>
    <lineage>
        <taxon>Eukaryota</taxon>
        <taxon>Metazoa</taxon>
        <taxon>Cnidaria</taxon>
        <taxon>Anthozoa</taxon>
        <taxon>Hexacorallia</taxon>
        <taxon>Scleractinia</taxon>
        <taxon>Caryophylliina</taxon>
        <taxon>Caryophylliidae</taxon>
        <taxon>Desmophyllum</taxon>
    </lineage>
</organism>
<dbReference type="GO" id="GO:0003723">
    <property type="term" value="F:RNA binding"/>
    <property type="evidence" value="ECO:0007669"/>
    <property type="project" value="InterPro"/>
</dbReference>
<dbReference type="AlphaFoldDB" id="A0A9W9Z5J2"/>
<dbReference type="GO" id="GO:0006364">
    <property type="term" value="P:rRNA processing"/>
    <property type="evidence" value="ECO:0007669"/>
    <property type="project" value="UniProtKB-KW"/>
</dbReference>
<dbReference type="PROSITE" id="PS50082">
    <property type="entry name" value="WD_REPEATS_2"/>
    <property type="match status" value="1"/>
</dbReference>
<dbReference type="PANTHER" id="PTHR44215">
    <property type="entry name" value="WD REPEAT-CONTAINING PROTEIN 75"/>
    <property type="match status" value="1"/>
</dbReference>
<gene>
    <name evidence="9" type="primary">NAN1</name>
    <name evidence="9" type="ORF">OS493_002101</name>
</gene>
<dbReference type="InterPro" id="IPR036322">
    <property type="entry name" value="WD40_repeat_dom_sf"/>
</dbReference>
<dbReference type="Gene3D" id="2.130.10.10">
    <property type="entry name" value="YVTN repeat-like/Quinoprotein amine dehydrogenase"/>
    <property type="match status" value="1"/>
</dbReference>
<evidence type="ECO:0000313" key="9">
    <source>
        <dbReference type="EMBL" id="KAJ7375350.1"/>
    </source>
</evidence>
<name>A0A9W9Z5J2_9CNID</name>
<keyword evidence="4 8" id="KW-0853">WD repeat</keyword>
<evidence type="ECO:0000256" key="7">
    <source>
        <dbReference type="ARBA" id="ARBA00023242"/>
    </source>
</evidence>
<keyword evidence="7" id="KW-0539">Nucleus</keyword>
<evidence type="ECO:0000256" key="4">
    <source>
        <dbReference type="ARBA" id="ARBA00022574"/>
    </source>
</evidence>
<dbReference type="OrthoDB" id="4096at2759"/>
<evidence type="ECO:0000256" key="6">
    <source>
        <dbReference type="ARBA" id="ARBA00023163"/>
    </source>
</evidence>
<dbReference type="SMART" id="SM00320">
    <property type="entry name" value="WD40"/>
    <property type="match status" value="1"/>
</dbReference>
<evidence type="ECO:0000256" key="5">
    <source>
        <dbReference type="ARBA" id="ARBA00022737"/>
    </source>
</evidence>
<sequence length="146" mass="16611">MVLGEEEIVQHFGSVRLIGGESLVSHRTVFSKDSKILFCCCGRRIRVYSTSTGDLLRELKGHEGKVTDIKVNPRNHLQLVSCSTIGDVIYWDYTDGRILKKYRFGGIIEGLLVHPAHNESVFLIRKKPFKSKETQNKRRIKEAKGP</sequence>
<dbReference type="InterPro" id="IPR001680">
    <property type="entry name" value="WD40_rpt"/>
</dbReference>
<accession>A0A9W9Z5J2</accession>